<dbReference type="PANTHER" id="PTHR23226">
    <property type="entry name" value="ZINC FINGER AND SCAN DOMAIN-CONTAINING"/>
    <property type="match status" value="1"/>
</dbReference>
<protein>
    <recommendedName>
        <fullName evidence="9">C2H2-type domain-containing protein</fullName>
    </recommendedName>
</protein>
<dbReference type="InParanoid" id="A8P846"/>
<dbReference type="OrthoDB" id="6077919at2759"/>
<evidence type="ECO:0000256" key="1">
    <source>
        <dbReference type="ARBA" id="ARBA00004123"/>
    </source>
</evidence>
<evidence type="ECO:0000256" key="5">
    <source>
        <dbReference type="ARBA" id="ARBA00022833"/>
    </source>
</evidence>
<sequence length="589" mass="64323">MDSPSSSSKTVSLPSIHEMFPEHIERAQNKNDLKEVGSKGKSRESSERSSRSPKGSPSSRHSELSTSRGRPVTNEGPHDVSFDVLRSDPSSSSLQHLTSSTTYPNRGAALTYQSGAGVERGSAPAFRVSVSATPPPGPPSDASSAAPPSTSSQPRGSHNLPADMAGMHINDPQQQARSAGTNNHNGSTSYPSIISFPVSGQRPHSGGPLASQEDNVGNGSEEEGANEASSGKKHVCPTCFKRFNRPSSLRIHVNTHTGATPFRCPWPNCGREFNVNSNMRRHYRNHASPGFARQPTEIRRRRRRIDNSMLEGHPPHLNAPHLAPMRRVSDPYGRTHLATTTSSTICTLPRGQAARTRCLALLMKDHRDRRRLRSLPTIIPTIVGPRTTLLATRKTCLISTNTLRLLRDMVAITRRPHLRRTTHPIATPPRCLITTTTQGLRGITHTHCLVLDPTRLLARASIPPHHLPRISSSPYAIISSVQVPFALTSSFPSTRAANNPQRTNLHCLESISSDGDGEPHRFYDAEASVRLDTSSCAGTTVLQAQLFRANLTEDHYRIAFVSASSSSLLPSADDYLLFLLSHHRLDFIC</sequence>
<dbReference type="KEGG" id="cci:CC1G_08877"/>
<reference evidence="10 11" key="1">
    <citation type="journal article" date="2010" name="Proc. Natl. Acad. Sci. U.S.A.">
        <title>Insights into evolution of multicellular fungi from the assembled chromosomes of the mushroom Coprinopsis cinerea (Coprinus cinereus).</title>
        <authorList>
            <person name="Stajich J.E."/>
            <person name="Wilke S.K."/>
            <person name="Ahren D."/>
            <person name="Au C.H."/>
            <person name="Birren B.W."/>
            <person name="Borodovsky M."/>
            <person name="Burns C."/>
            <person name="Canback B."/>
            <person name="Casselton L.A."/>
            <person name="Cheng C.K."/>
            <person name="Deng J."/>
            <person name="Dietrich F.S."/>
            <person name="Fargo D.C."/>
            <person name="Farman M.L."/>
            <person name="Gathman A.C."/>
            <person name="Goldberg J."/>
            <person name="Guigo R."/>
            <person name="Hoegger P.J."/>
            <person name="Hooker J.B."/>
            <person name="Huggins A."/>
            <person name="James T.Y."/>
            <person name="Kamada T."/>
            <person name="Kilaru S."/>
            <person name="Kodira C."/>
            <person name="Kues U."/>
            <person name="Kupfer D."/>
            <person name="Kwan H.S."/>
            <person name="Lomsadze A."/>
            <person name="Li W."/>
            <person name="Lilly W.W."/>
            <person name="Ma L.J."/>
            <person name="Mackey A.J."/>
            <person name="Manning G."/>
            <person name="Martin F."/>
            <person name="Muraguchi H."/>
            <person name="Natvig D.O."/>
            <person name="Palmerini H."/>
            <person name="Ramesh M.A."/>
            <person name="Rehmeyer C.J."/>
            <person name="Roe B.A."/>
            <person name="Shenoy N."/>
            <person name="Stanke M."/>
            <person name="Ter-Hovhannisyan V."/>
            <person name="Tunlid A."/>
            <person name="Velagapudi R."/>
            <person name="Vision T.J."/>
            <person name="Zeng Q."/>
            <person name="Zolan M.E."/>
            <person name="Pukkila P.J."/>
        </authorList>
    </citation>
    <scope>NUCLEOTIDE SEQUENCE [LARGE SCALE GENOMIC DNA]</scope>
    <source>
        <strain evidence="11">Okayama-7 / 130 / ATCC MYA-4618 / FGSC 9003</strain>
    </source>
</reference>
<evidence type="ECO:0000256" key="4">
    <source>
        <dbReference type="ARBA" id="ARBA00022771"/>
    </source>
</evidence>
<feature type="compositionally biased region" description="Basic and acidic residues" evidence="8">
    <location>
        <begin position="19"/>
        <end position="50"/>
    </location>
</feature>
<dbReference type="HOGENOM" id="CLU_463079_0_0_1"/>
<dbReference type="PROSITE" id="PS00028">
    <property type="entry name" value="ZINC_FINGER_C2H2_1"/>
    <property type="match status" value="2"/>
</dbReference>
<dbReference type="PANTHER" id="PTHR23226:SF416">
    <property type="entry name" value="FI01424P"/>
    <property type="match status" value="1"/>
</dbReference>
<evidence type="ECO:0000256" key="7">
    <source>
        <dbReference type="PROSITE-ProRule" id="PRU00042"/>
    </source>
</evidence>
<feature type="compositionally biased region" description="Low complexity" evidence="8">
    <location>
        <begin position="140"/>
        <end position="154"/>
    </location>
</feature>
<name>A8P846_COPC7</name>
<feature type="domain" description="C2H2-type" evidence="9">
    <location>
        <begin position="262"/>
        <end position="291"/>
    </location>
</feature>
<dbReference type="PROSITE" id="PS50157">
    <property type="entry name" value="ZINC_FINGER_C2H2_2"/>
    <property type="match status" value="2"/>
</dbReference>
<feature type="compositionally biased region" description="Low complexity" evidence="8">
    <location>
        <begin position="1"/>
        <end position="15"/>
    </location>
</feature>
<feature type="compositionally biased region" description="Polar residues" evidence="8">
    <location>
        <begin position="171"/>
        <end position="192"/>
    </location>
</feature>
<feature type="region of interest" description="Disordered" evidence="8">
    <location>
        <begin position="1"/>
        <end position="233"/>
    </location>
</feature>
<feature type="domain" description="C2H2-type" evidence="9">
    <location>
        <begin position="234"/>
        <end position="261"/>
    </location>
</feature>
<evidence type="ECO:0000256" key="8">
    <source>
        <dbReference type="SAM" id="MobiDB-lite"/>
    </source>
</evidence>
<gene>
    <name evidence="10" type="ORF">CC1G_08877</name>
</gene>
<evidence type="ECO:0000259" key="9">
    <source>
        <dbReference type="PROSITE" id="PS50157"/>
    </source>
</evidence>
<keyword evidence="2" id="KW-0479">Metal-binding</keyword>
<evidence type="ECO:0000256" key="6">
    <source>
        <dbReference type="ARBA" id="ARBA00023242"/>
    </source>
</evidence>
<comment type="subcellular location">
    <subcellularLocation>
        <location evidence="1">Nucleus</location>
    </subcellularLocation>
</comment>
<dbReference type="GeneID" id="6016169"/>
<keyword evidence="5" id="KW-0862">Zinc</keyword>
<dbReference type="GO" id="GO:0008270">
    <property type="term" value="F:zinc ion binding"/>
    <property type="evidence" value="ECO:0007669"/>
    <property type="project" value="UniProtKB-KW"/>
</dbReference>
<dbReference type="eggNOG" id="KOG1721">
    <property type="taxonomic scope" value="Eukaryota"/>
</dbReference>
<evidence type="ECO:0000256" key="3">
    <source>
        <dbReference type="ARBA" id="ARBA00022737"/>
    </source>
</evidence>
<dbReference type="Pfam" id="PF00096">
    <property type="entry name" value="zf-C2H2"/>
    <property type="match status" value="2"/>
</dbReference>
<dbReference type="SUPFAM" id="SSF57667">
    <property type="entry name" value="beta-beta-alpha zinc fingers"/>
    <property type="match status" value="1"/>
</dbReference>
<dbReference type="SMART" id="SM00355">
    <property type="entry name" value="ZnF_C2H2"/>
    <property type="match status" value="2"/>
</dbReference>
<dbReference type="EMBL" id="AACS02000005">
    <property type="protein sequence ID" value="EAU82265.2"/>
    <property type="molecule type" value="Genomic_DNA"/>
</dbReference>
<evidence type="ECO:0000313" key="11">
    <source>
        <dbReference type="Proteomes" id="UP000001861"/>
    </source>
</evidence>
<dbReference type="RefSeq" id="XP_001839498.2">
    <property type="nucleotide sequence ID" value="XM_001839446.2"/>
</dbReference>
<keyword evidence="11" id="KW-1185">Reference proteome</keyword>
<dbReference type="GO" id="GO:0005634">
    <property type="term" value="C:nucleus"/>
    <property type="evidence" value="ECO:0007669"/>
    <property type="project" value="UniProtKB-SubCell"/>
</dbReference>
<accession>A8P846</accession>
<dbReference type="GO" id="GO:0000981">
    <property type="term" value="F:DNA-binding transcription factor activity, RNA polymerase II-specific"/>
    <property type="evidence" value="ECO:0007669"/>
    <property type="project" value="TreeGrafter"/>
</dbReference>
<dbReference type="Gene3D" id="3.30.160.60">
    <property type="entry name" value="Classic Zinc Finger"/>
    <property type="match status" value="2"/>
</dbReference>
<keyword evidence="6" id="KW-0539">Nucleus</keyword>
<dbReference type="InterPro" id="IPR013087">
    <property type="entry name" value="Znf_C2H2_type"/>
</dbReference>
<keyword evidence="3" id="KW-0677">Repeat</keyword>
<dbReference type="VEuPathDB" id="FungiDB:CC1G_08877"/>
<proteinExistence type="predicted"/>
<dbReference type="InterPro" id="IPR036236">
    <property type="entry name" value="Znf_C2H2_sf"/>
</dbReference>
<organism evidence="10 11">
    <name type="scientific">Coprinopsis cinerea (strain Okayama-7 / 130 / ATCC MYA-4618 / FGSC 9003)</name>
    <name type="common">Inky cap fungus</name>
    <name type="synonym">Hormographiella aspergillata</name>
    <dbReference type="NCBI Taxonomy" id="240176"/>
    <lineage>
        <taxon>Eukaryota</taxon>
        <taxon>Fungi</taxon>
        <taxon>Dikarya</taxon>
        <taxon>Basidiomycota</taxon>
        <taxon>Agaricomycotina</taxon>
        <taxon>Agaricomycetes</taxon>
        <taxon>Agaricomycetidae</taxon>
        <taxon>Agaricales</taxon>
        <taxon>Agaricineae</taxon>
        <taxon>Psathyrellaceae</taxon>
        <taxon>Coprinopsis</taxon>
    </lineage>
</organism>
<comment type="caution">
    <text evidence="10">The sequence shown here is derived from an EMBL/GenBank/DDBJ whole genome shotgun (WGS) entry which is preliminary data.</text>
</comment>
<evidence type="ECO:0000313" key="10">
    <source>
        <dbReference type="EMBL" id="EAU82265.2"/>
    </source>
</evidence>
<feature type="compositionally biased region" description="Low complexity" evidence="8">
    <location>
        <begin position="87"/>
        <end position="102"/>
    </location>
</feature>
<keyword evidence="4 7" id="KW-0863">Zinc-finger</keyword>
<dbReference type="GO" id="GO:0000978">
    <property type="term" value="F:RNA polymerase II cis-regulatory region sequence-specific DNA binding"/>
    <property type="evidence" value="ECO:0007669"/>
    <property type="project" value="TreeGrafter"/>
</dbReference>
<dbReference type="AlphaFoldDB" id="A8P846"/>
<evidence type="ECO:0000256" key="2">
    <source>
        <dbReference type="ARBA" id="ARBA00022723"/>
    </source>
</evidence>
<dbReference type="Proteomes" id="UP000001861">
    <property type="component" value="Unassembled WGS sequence"/>
</dbReference>